<accession>A0A5C6CWG0</accession>
<keyword evidence="4" id="KW-1185">Reference proteome</keyword>
<dbReference type="AlphaFoldDB" id="A0A5C6CWG0"/>
<keyword evidence="1" id="KW-0732">Signal</keyword>
<feature type="signal peptide" evidence="1">
    <location>
        <begin position="1"/>
        <end position="23"/>
    </location>
</feature>
<dbReference type="InterPro" id="IPR013424">
    <property type="entry name" value="Ice-binding_C"/>
</dbReference>
<dbReference type="EMBL" id="SJPS01000003">
    <property type="protein sequence ID" value="TWU27751.1"/>
    <property type="molecule type" value="Genomic_DNA"/>
</dbReference>
<feature type="domain" description="Ice-binding protein C-terminal" evidence="2">
    <location>
        <begin position="250"/>
        <end position="271"/>
    </location>
</feature>
<comment type="caution">
    <text evidence="3">The sequence shown here is derived from an EMBL/GenBank/DDBJ whole genome shotgun (WGS) entry which is preliminary data.</text>
</comment>
<evidence type="ECO:0000259" key="2">
    <source>
        <dbReference type="Pfam" id="PF07589"/>
    </source>
</evidence>
<name>A0A5C6CWG0_9BACT</name>
<evidence type="ECO:0000313" key="3">
    <source>
        <dbReference type="EMBL" id="TWU27751.1"/>
    </source>
</evidence>
<gene>
    <name evidence="3" type="ORF">Pla144_25280</name>
</gene>
<sequence length="274" mass="28758" precursor="true">MKKAIILAFAIGALVVSSVSTQAGLFDTFTNYTDVSVYEHYSASDPINNIFVPTPLGPNAVNNTFADAAGTTNINAYATDGDTATFGPGFRWLDVVGNPGGGSDRAYNGNLYFYRSDYSPNGSPDGYTRIGGLQPGKEYQVGMWSIQGGTKDTVSTSLDLGATWSTPIDTPVIDAAILAGTADWLAHSTADAYGTPGVKDGDTRFRILLDGTQVANGAGEVIVGFRDPNLRSTGGTSDRGRIDGFAVRCVPEPTTLALAGLSVVGLLIRRRNRG</sequence>
<organism evidence="3 4">
    <name type="scientific">Bythopirellula polymerisocia</name>
    <dbReference type="NCBI Taxonomy" id="2528003"/>
    <lineage>
        <taxon>Bacteria</taxon>
        <taxon>Pseudomonadati</taxon>
        <taxon>Planctomycetota</taxon>
        <taxon>Planctomycetia</taxon>
        <taxon>Pirellulales</taxon>
        <taxon>Lacipirellulaceae</taxon>
        <taxon>Bythopirellula</taxon>
    </lineage>
</organism>
<feature type="chain" id="PRO_5022766634" description="Ice-binding protein C-terminal domain-containing protein" evidence="1">
    <location>
        <begin position="24"/>
        <end position="274"/>
    </location>
</feature>
<evidence type="ECO:0000256" key="1">
    <source>
        <dbReference type="SAM" id="SignalP"/>
    </source>
</evidence>
<protein>
    <recommendedName>
        <fullName evidence="2">Ice-binding protein C-terminal domain-containing protein</fullName>
    </recommendedName>
</protein>
<dbReference type="RefSeq" id="WP_146450915.1">
    <property type="nucleotide sequence ID" value="NZ_SJPS01000003.1"/>
</dbReference>
<proteinExistence type="predicted"/>
<reference evidence="3 4" key="1">
    <citation type="submission" date="2019-02" db="EMBL/GenBank/DDBJ databases">
        <title>Deep-cultivation of Planctomycetes and their phenomic and genomic characterization uncovers novel biology.</title>
        <authorList>
            <person name="Wiegand S."/>
            <person name="Jogler M."/>
            <person name="Boedeker C."/>
            <person name="Pinto D."/>
            <person name="Vollmers J."/>
            <person name="Rivas-Marin E."/>
            <person name="Kohn T."/>
            <person name="Peeters S.H."/>
            <person name="Heuer A."/>
            <person name="Rast P."/>
            <person name="Oberbeckmann S."/>
            <person name="Bunk B."/>
            <person name="Jeske O."/>
            <person name="Meyerdierks A."/>
            <person name="Storesund J.E."/>
            <person name="Kallscheuer N."/>
            <person name="Luecker S."/>
            <person name="Lage O.M."/>
            <person name="Pohl T."/>
            <person name="Merkel B.J."/>
            <person name="Hornburger P."/>
            <person name="Mueller R.-W."/>
            <person name="Bruemmer F."/>
            <person name="Labrenz M."/>
            <person name="Spormann A.M."/>
            <person name="Op Den Camp H."/>
            <person name="Overmann J."/>
            <person name="Amann R."/>
            <person name="Jetten M.S.M."/>
            <person name="Mascher T."/>
            <person name="Medema M.H."/>
            <person name="Devos D.P."/>
            <person name="Kaster A.-K."/>
            <person name="Ovreas L."/>
            <person name="Rohde M."/>
            <person name="Galperin M.Y."/>
            <person name="Jogler C."/>
        </authorList>
    </citation>
    <scope>NUCLEOTIDE SEQUENCE [LARGE SCALE GENOMIC DNA]</scope>
    <source>
        <strain evidence="3 4">Pla144</strain>
    </source>
</reference>
<dbReference type="Pfam" id="PF07589">
    <property type="entry name" value="PEP-CTERM"/>
    <property type="match status" value="1"/>
</dbReference>
<dbReference type="NCBIfam" id="TIGR02595">
    <property type="entry name" value="PEP_CTERM"/>
    <property type="match status" value="1"/>
</dbReference>
<evidence type="ECO:0000313" key="4">
    <source>
        <dbReference type="Proteomes" id="UP000318437"/>
    </source>
</evidence>
<dbReference type="Proteomes" id="UP000318437">
    <property type="component" value="Unassembled WGS sequence"/>
</dbReference>